<evidence type="ECO:0000256" key="9">
    <source>
        <dbReference type="ARBA" id="ARBA00049563"/>
    </source>
</evidence>
<keyword evidence="7 10" id="KW-0067">ATP-binding</keyword>
<evidence type="ECO:0000256" key="7">
    <source>
        <dbReference type="ARBA" id="ARBA00022840"/>
    </source>
</evidence>
<evidence type="ECO:0000313" key="15">
    <source>
        <dbReference type="Proteomes" id="UP001279681"/>
    </source>
</evidence>
<comment type="caution">
    <text evidence="10">Lacks conserved residue(s) required for the propagation of feature annotation.</text>
</comment>
<sequence>MKGIVIAGPTGVGKTELSIKLAKALNADIISADSAQVYKGMDVGTAKVTEEEMNGVTHHMLDIVEPIKKYSVGDYQRTVDEILNKIEEKNVLLVGGTGLYIDSVVRGLSALPESDLIIREKLMKQDGEELFNILKEVDPESAEAIHPNNKRRVERAVEVFYQTGEKFSVLSKKNIKGNNFKFLKVALERDRTNLYDRINLRVDIMMENGLLEEVKFLYEKYGENLKKINIIGYSEIISYLNNEISLDEAIELIKKNSRNYAKRQFTWFKNDHDYIWYDLEKMSQDEIFSDILERFKTL</sequence>
<protein>
    <recommendedName>
        <fullName evidence="10">tRNA dimethylallyltransferase</fullName>
        <ecNumber evidence="10">2.5.1.75</ecNumber>
    </recommendedName>
    <alternativeName>
        <fullName evidence="10">Dimethylallyl diphosphate:tRNA dimethylallyltransferase</fullName>
        <shortName evidence="10">DMAPP:tRNA dimethylallyltransferase</shortName>
        <shortName evidence="10">DMATase</shortName>
    </alternativeName>
    <alternativeName>
        <fullName evidence="10">Isopentenyl-diphosphate:tRNA isopentenyltransferase</fullName>
        <shortName evidence="10">IPP transferase</shortName>
        <shortName evidence="10">IPPT</shortName>
        <shortName evidence="10">IPTase</shortName>
    </alternativeName>
</protein>
<dbReference type="Gene3D" id="1.10.20.140">
    <property type="match status" value="1"/>
</dbReference>
<dbReference type="InterPro" id="IPR027417">
    <property type="entry name" value="P-loop_NTPase"/>
</dbReference>
<reference evidence="15" key="1">
    <citation type="submission" date="2023-07" db="EMBL/GenBank/DDBJ databases">
        <authorList>
            <person name="Colorado M.A."/>
            <person name="Villamil L.M."/>
            <person name="Melo J.F."/>
            <person name="Rodriguez J.A."/>
            <person name="Ruiz R.Y."/>
        </authorList>
    </citation>
    <scope>NUCLEOTIDE SEQUENCE [LARGE SCALE GENOMIC DNA]</scope>
    <source>
        <strain evidence="15">C33</strain>
    </source>
</reference>
<comment type="cofactor">
    <cofactor evidence="1 10">
        <name>Mg(2+)</name>
        <dbReference type="ChEBI" id="CHEBI:18420"/>
    </cofactor>
</comment>
<evidence type="ECO:0000313" key="14">
    <source>
        <dbReference type="EMBL" id="MDX8336494.1"/>
    </source>
</evidence>
<dbReference type="EC" id="2.5.1.75" evidence="10"/>
<keyword evidence="5 10" id="KW-0819">tRNA processing</keyword>
<feature type="site" description="Interaction with substrate tRNA" evidence="10">
    <location>
        <position position="97"/>
    </location>
</feature>
<comment type="subunit">
    <text evidence="10">Monomer.</text>
</comment>
<accession>A0ABU4WAE1</accession>
<dbReference type="RefSeq" id="WP_320313895.1">
    <property type="nucleotide sequence ID" value="NZ_JAVIKH010000010.1"/>
</dbReference>
<feature type="region of interest" description="Interaction with substrate tRNA" evidence="10">
    <location>
        <begin position="33"/>
        <end position="36"/>
    </location>
</feature>
<evidence type="ECO:0000256" key="1">
    <source>
        <dbReference type="ARBA" id="ARBA00001946"/>
    </source>
</evidence>
<dbReference type="SUPFAM" id="SSF52540">
    <property type="entry name" value="P-loop containing nucleoside triphosphate hydrolases"/>
    <property type="match status" value="2"/>
</dbReference>
<evidence type="ECO:0000256" key="8">
    <source>
        <dbReference type="ARBA" id="ARBA00022842"/>
    </source>
</evidence>
<evidence type="ECO:0000256" key="12">
    <source>
        <dbReference type="RuleBase" id="RU003784"/>
    </source>
</evidence>
<keyword evidence="4 10" id="KW-0808">Transferase</keyword>
<comment type="caution">
    <text evidence="14">The sequence shown here is derived from an EMBL/GenBank/DDBJ whole genome shotgun (WGS) entry which is preliminary data.</text>
</comment>
<evidence type="ECO:0000256" key="5">
    <source>
        <dbReference type="ARBA" id="ARBA00022694"/>
    </source>
</evidence>
<dbReference type="Pfam" id="PF01715">
    <property type="entry name" value="IPPT"/>
    <property type="match status" value="1"/>
</dbReference>
<evidence type="ECO:0000256" key="4">
    <source>
        <dbReference type="ARBA" id="ARBA00022679"/>
    </source>
</evidence>
<feature type="binding site" evidence="10">
    <location>
        <begin position="8"/>
        <end position="15"/>
    </location>
    <ligand>
        <name>ATP</name>
        <dbReference type="ChEBI" id="CHEBI:30616"/>
    </ligand>
</feature>
<dbReference type="PANTHER" id="PTHR11088">
    <property type="entry name" value="TRNA DIMETHYLALLYLTRANSFERASE"/>
    <property type="match status" value="1"/>
</dbReference>
<dbReference type="InterPro" id="IPR018022">
    <property type="entry name" value="IPT"/>
</dbReference>
<dbReference type="Proteomes" id="UP001279681">
    <property type="component" value="Unassembled WGS sequence"/>
</dbReference>
<evidence type="ECO:0000256" key="2">
    <source>
        <dbReference type="ARBA" id="ARBA00003213"/>
    </source>
</evidence>
<feature type="binding site" evidence="10">
    <location>
        <begin position="10"/>
        <end position="15"/>
    </location>
    <ligand>
        <name>substrate</name>
    </ligand>
</feature>
<dbReference type="NCBIfam" id="TIGR00174">
    <property type="entry name" value="miaA"/>
    <property type="match status" value="1"/>
</dbReference>
<name>A0ABU4WAE1_9FUSO</name>
<keyword evidence="15" id="KW-1185">Reference proteome</keyword>
<dbReference type="GO" id="GO:0052381">
    <property type="term" value="F:tRNA dimethylallyltransferase activity"/>
    <property type="evidence" value="ECO:0007669"/>
    <property type="project" value="UniProtKB-EC"/>
</dbReference>
<dbReference type="InterPro" id="IPR039657">
    <property type="entry name" value="Dimethylallyltransferase"/>
</dbReference>
<keyword evidence="8 10" id="KW-0460">Magnesium</keyword>
<evidence type="ECO:0000256" key="10">
    <source>
        <dbReference type="HAMAP-Rule" id="MF_00185"/>
    </source>
</evidence>
<feature type="site" description="Interaction with substrate tRNA" evidence="10">
    <location>
        <position position="119"/>
    </location>
</feature>
<proteinExistence type="inferred from homology"/>
<organism evidence="14 15">
    <name type="scientific">Candidatus Cetobacterium colombiensis</name>
    <dbReference type="NCBI Taxonomy" id="3073100"/>
    <lineage>
        <taxon>Bacteria</taxon>
        <taxon>Fusobacteriati</taxon>
        <taxon>Fusobacteriota</taxon>
        <taxon>Fusobacteriia</taxon>
        <taxon>Fusobacteriales</taxon>
        <taxon>Fusobacteriaceae</taxon>
        <taxon>Cetobacterium</taxon>
    </lineage>
</organism>
<evidence type="ECO:0000256" key="11">
    <source>
        <dbReference type="RuleBase" id="RU003783"/>
    </source>
</evidence>
<dbReference type="Gene3D" id="3.40.50.300">
    <property type="entry name" value="P-loop containing nucleotide triphosphate hydrolases"/>
    <property type="match status" value="1"/>
</dbReference>
<gene>
    <name evidence="10 14" type="primary">miaA</name>
    <name evidence="14" type="ORF">RFV38_08300</name>
</gene>
<comment type="similarity">
    <text evidence="3 10 13">Belongs to the IPP transferase family.</text>
</comment>
<keyword evidence="6 10" id="KW-0547">Nucleotide-binding</keyword>
<evidence type="ECO:0000256" key="3">
    <source>
        <dbReference type="ARBA" id="ARBA00005842"/>
    </source>
</evidence>
<dbReference type="PANTHER" id="PTHR11088:SF60">
    <property type="entry name" value="TRNA DIMETHYLALLYLTRANSFERASE"/>
    <property type="match status" value="1"/>
</dbReference>
<dbReference type="HAMAP" id="MF_00185">
    <property type="entry name" value="IPP_trans"/>
    <property type="match status" value="1"/>
</dbReference>
<evidence type="ECO:0000256" key="13">
    <source>
        <dbReference type="RuleBase" id="RU003785"/>
    </source>
</evidence>
<comment type="function">
    <text evidence="2 10 12">Catalyzes the transfer of a dimethylallyl group onto the adenine at position 37 in tRNAs that read codons beginning with uridine, leading to the formation of N6-(dimethylallyl)adenosine (i(6)A).</text>
</comment>
<dbReference type="EMBL" id="JAVIKH010000010">
    <property type="protein sequence ID" value="MDX8336494.1"/>
    <property type="molecule type" value="Genomic_DNA"/>
</dbReference>
<evidence type="ECO:0000256" key="6">
    <source>
        <dbReference type="ARBA" id="ARBA00022741"/>
    </source>
</evidence>
<comment type="catalytic activity">
    <reaction evidence="9 10 11">
        <text>adenosine(37) in tRNA + dimethylallyl diphosphate = N(6)-dimethylallyladenosine(37) in tRNA + diphosphate</text>
        <dbReference type="Rhea" id="RHEA:26482"/>
        <dbReference type="Rhea" id="RHEA-COMP:10162"/>
        <dbReference type="Rhea" id="RHEA-COMP:10375"/>
        <dbReference type="ChEBI" id="CHEBI:33019"/>
        <dbReference type="ChEBI" id="CHEBI:57623"/>
        <dbReference type="ChEBI" id="CHEBI:74411"/>
        <dbReference type="ChEBI" id="CHEBI:74415"/>
        <dbReference type="EC" id="2.5.1.75"/>
    </reaction>
</comment>